<protein>
    <recommendedName>
        <fullName evidence="5">Signal transduction histidine kinase subgroup 3 dimerisation and phosphoacceptor domain-containing protein</fullName>
    </recommendedName>
</protein>
<dbReference type="InterPro" id="IPR050482">
    <property type="entry name" value="Sensor_HK_TwoCompSys"/>
</dbReference>
<evidence type="ECO:0000313" key="6">
    <source>
        <dbReference type="EMBL" id="PNE37331.1"/>
    </source>
</evidence>
<dbReference type="Pfam" id="PF07730">
    <property type="entry name" value="HisKA_3"/>
    <property type="match status" value="1"/>
</dbReference>
<feature type="transmembrane region" description="Helical" evidence="4">
    <location>
        <begin position="25"/>
        <end position="43"/>
    </location>
</feature>
<dbReference type="RefSeq" id="WP_073445647.1">
    <property type="nucleotide sequence ID" value="NZ_LJSN01000003.1"/>
</dbReference>
<keyword evidence="4" id="KW-0472">Membrane</keyword>
<evidence type="ECO:0000259" key="5">
    <source>
        <dbReference type="Pfam" id="PF07730"/>
    </source>
</evidence>
<organism evidence="6 7">
    <name type="scientific">Streptomyces noursei</name>
    <name type="common">Streptomyces albulus</name>
    <dbReference type="NCBI Taxonomy" id="1971"/>
    <lineage>
        <taxon>Bacteria</taxon>
        <taxon>Bacillati</taxon>
        <taxon>Actinomycetota</taxon>
        <taxon>Actinomycetes</taxon>
        <taxon>Kitasatosporales</taxon>
        <taxon>Streptomycetaceae</taxon>
        <taxon>Streptomyces</taxon>
    </lineage>
</organism>
<evidence type="ECO:0000256" key="1">
    <source>
        <dbReference type="ARBA" id="ARBA00022679"/>
    </source>
</evidence>
<keyword evidence="7" id="KW-1185">Reference proteome</keyword>
<sequence length="403" mass="42768">MSTASGAAQARHQIDVKRATAHTRWMLCLIPWLLLASLLWPLLSHLDHADADRLPPAIGWVIATLTALQGLGATTAVAYSIGRARHSATLIGAMAAVTLLELALLPWAHDVGLLDSTRSLIPASIMVALPLSFALSSAMGRRAYTAMAVGESVLAGGAVLVADRAAAPAVLAFTAATWVVIGSLMRSSMWFLTVLWQLNAAREAQTRLVIAEERLRFARDLHDVIGSDLSVIALKAELAERLAQAPEARSEMAQVQSLTRGLHNEIREVVNGYRTTDLTTELQGAQAVLEAAGVSCRIHQEGDVPLPQEAQTALGWVVREGVTNVLRHAQASTCTIRLTGTGHGPTRLDIVNDGTGRQTTSEGGNGLAGLVERLAPLGGTVSHGRAAGPTYRLTVHLPRQGNR</sequence>
<keyword evidence="4" id="KW-1133">Transmembrane helix</keyword>
<dbReference type="Proteomes" id="UP000236047">
    <property type="component" value="Unassembled WGS sequence"/>
</dbReference>
<feature type="transmembrane region" description="Helical" evidence="4">
    <location>
        <begin position="58"/>
        <end position="81"/>
    </location>
</feature>
<reference evidence="7" key="1">
    <citation type="submission" date="2015-09" db="EMBL/GenBank/DDBJ databases">
        <authorList>
            <person name="Graham D.E."/>
            <person name="Mahan K.M."/>
            <person name="Klingeman D.M."/>
            <person name="Fida T."/>
            <person name="Giannone R.J."/>
            <person name="Hettich R.L."/>
            <person name="Parry R.J."/>
            <person name="Spain J.C."/>
        </authorList>
    </citation>
    <scope>NUCLEOTIDE SEQUENCE [LARGE SCALE GENOMIC DNA]</scope>
    <source>
        <strain evidence="7">JCM 4701</strain>
    </source>
</reference>
<dbReference type="InterPro" id="IPR011712">
    <property type="entry name" value="Sig_transdc_His_kin_sub3_dim/P"/>
</dbReference>
<evidence type="ECO:0000256" key="3">
    <source>
        <dbReference type="ARBA" id="ARBA00023012"/>
    </source>
</evidence>
<dbReference type="Gene3D" id="3.30.565.10">
    <property type="entry name" value="Histidine kinase-like ATPase, C-terminal domain"/>
    <property type="match status" value="1"/>
</dbReference>
<dbReference type="Gene3D" id="1.20.5.1930">
    <property type="match status" value="1"/>
</dbReference>
<dbReference type="GO" id="GO:0000155">
    <property type="term" value="F:phosphorelay sensor kinase activity"/>
    <property type="evidence" value="ECO:0007669"/>
    <property type="project" value="InterPro"/>
</dbReference>
<feature type="transmembrane region" description="Helical" evidence="4">
    <location>
        <begin position="167"/>
        <end position="185"/>
    </location>
</feature>
<dbReference type="EMBL" id="LJSN01000003">
    <property type="protein sequence ID" value="PNE37331.1"/>
    <property type="molecule type" value="Genomic_DNA"/>
</dbReference>
<dbReference type="SUPFAM" id="SSF55874">
    <property type="entry name" value="ATPase domain of HSP90 chaperone/DNA topoisomerase II/histidine kinase"/>
    <property type="match status" value="1"/>
</dbReference>
<accession>A0A2N8P8H8</accession>
<dbReference type="AlphaFoldDB" id="A0A2N8P8H8"/>
<dbReference type="CDD" id="cd16917">
    <property type="entry name" value="HATPase_UhpB-NarQ-NarX-like"/>
    <property type="match status" value="1"/>
</dbReference>
<feature type="transmembrane region" description="Helical" evidence="4">
    <location>
        <begin position="120"/>
        <end position="136"/>
    </location>
</feature>
<dbReference type="PANTHER" id="PTHR24421">
    <property type="entry name" value="NITRATE/NITRITE SENSOR PROTEIN NARX-RELATED"/>
    <property type="match status" value="1"/>
</dbReference>
<comment type="caution">
    <text evidence="6">The sequence shown here is derived from an EMBL/GenBank/DDBJ whole genome shotgun (WGS) entry which is preliminary data.</text>
</comment>
<evidence type="ECO:0000256" key="4">
    <source>
        <dbReference type="SAM" id="Phobius"/>
    </source>
</evidence>
<proteinExistence type="predicted"/>
<keyword evidence="1" id="KW-0808">Transferase</keyword>
<evidence type="ECO:0000256" key="2">
    <source>
        <dbReference type="ARBA" id="ARBA00022777"/>
    </source>
</evidence>
<keyword evidence="2" id="KW-0418">Kinase</keyword>
<gene>
    <name evidence="6" type="ORF">AOB60_23650</name>
</gene>
<dbReference type="GO" id="GO:0046983">
    <property type="term" value="F:protein dimerization activity"/>
    <property type="evidence" value="ECO:0007669"/>
    <property type="project" value="InterPro"/>
</dbReference>
<name>A0A2N8P8H8_STRNR</name>
<keyword evidence="3" id="KW-0902">Two-component regulatory system</keyword>
<dbReference type="InterPro" id="IPR036890">
    <property type="entry name" value="HATPase_C_sf"/>
</dbReference>
<dbReference type="PANTHER" id="PTHR24421:SF63">
    <property type="entry name" value="SENSOR HISTIDINE KINASE DESK"/>
    <property type="match status" value="1"/>
</dbReference>
<evidence type="ECO:0000313" key="7">
    <source>
        <dbReference type="Proteomes" id="UP000236047"/>
    </source>
</evidence>
<keyword evidence="4" id="KW-0812">Transmembrane</keyword>
<feature type="domain" description="Signal transduction histidine kinase subgroup 3 dimerisation and phosphoacceptor" evidence="5">
    <location>
        <begin position="213"/>
        <end position="278"/>
    </location>
</feature>
<dbReference type="GO" id="GO:0016020">
    <property type="term" value="C:membrane"/>
    <property type="evidence" value="ECO:0007669"/>
    <property type="project" value="InterPro"/>
</dbReference>
<feature type="transmembrane region" description="Helical" evidence="4">
    <location>
        <begin position="88"/>
        <end position="108"/>
    </location>
</feature>